<evidence type="ECO:0000256" key="4">
    <source>
        <dbReference type="RuleBase" id="RU003719"/>
    </source>
</evidence>
<feature type="domain" description="D-isomer specific 2-hydroxyacid dehydrogenase catalytic" evidence="5">
    <location>
        <begin position="5"/>
        <end position="310"/>
    </location>
</feature>
<dbReference type="PANTHER" id="PTHR42789:SF1">
    <property type="entry name" value="D-ISOMER SPECIFIC 2-HYDROXYACID DEHYDROGENASE FAMILY PROTEIN (AFU_ORTHOLOGUE AFUA_6G10090)"/>
    <property type="match status" value="1"/>
</dbReference>
<proteinExistence type="inferred from homology"/>
<dbReference type="InterPro" id="IPR050857">
    <property type="entry name" value="D-2-hydroxyacid_DH"/>
</dbReference>
<accession>A0ABS6WL03</accession>
<keyword evidence="3" id="KW-0520">NAD</keyword>
<dbReference type="RefSeq" id="WP_219200401.1">
    <property type="nucleotide sequence ID" value="NZ_JAHWQX010000001.1"/>
</dbReference>
<keyword evidence="2 4" id="KW-0560">Oxidoreductase</keyword>
<comment type="similarity">
    <text evidence="1 4">Belongs to the D-isomer specific 2-hydroxyacid dehydrogenase family.</text>
</comment>
<comment type="caution">
    <text evidence="7">The sequence shown here is derived from an EMBL/GenBank/DDBJ whole genome shotgun (WGS) entry which is preliminary data.</text>
</comment>
<evidence type="ECO:0000313" key="7">
    <source>
        <dbReference type="EMBL" id="MBW3096636.1"/>
    </source>
</evidence>
<organism evidence="7 8">
    <name type="scientific">Pseudohoeflea coraliihabitans</name>
    <dbReference type="NCBI Taxonomy" id="2860393"/>
    <lineage>
        <taxon>Bacteria</taxon>
        <taxon>Pseudomonadati</taxon>
        <taxon>Pseudomonadota</taxon>
        <taxon>Alphaproteobacteria</taxon>
        <taxon>Hyphomicrobiales</taxon>
        <taxon>Rhizobiaceae</taxon>
        <taxon>Pseudohoeflea</taxon>
    </lineage>
</organism>
<dbReference type="Pfam" id="PF02826">
    <property type="entry name" value="2-Hacid_dh_C"/>
    <property type="match status" value="1"/>
</dbReference>
<evidence type="ECO:0000259" key="5">
    <source>
        <dbReference type="Pfam" id="PF00389"/>
    </source>
</evidence>
<evidence type="ECO:0000259" key="6">
    <source>
        <dbReference type="Pfam" id="PF02826"/>
    </source>
</evidence>
<feature type="domain" description="D-isomer specific 2-hydroxyacid dehydrogenase NAD-binding" evidence="6">
    <location>
        <begin position="108"/>
        <end position="284"/>
    </location>
</feature>
<evidence type="ECO:0000256" key="1">
    <source>
        <dbReference type="ARBA" id="ARBA00005854"/>
    </source>
</evidence>
<dbReference type="PROSITE" id="PS00670">
    <property type="entry name" value="D_2_HYDROXYACID_DH_2"/>
    <property type="match status" value="1"/>
</dbReference>
<dbReference type="InterPro" id="IPR006139">
    <property type="entry name" value="D-isomer_2_OHA_DH_cat_dom"/>
</dbReference>
<sequence length="311" mass="32513">MADIIISEFMDEAAVAHLRSDFEVNYAPDLVDRPQALTEALGGARALIVRNRTQVTASLLDAGTTLECVGRLGVGLDNIDLPECKARGVTVYPATGANDLAVAEYVIATALMLVRRAYLSTHAVAAGDWPRQALIGGETSGRILGLIGFGSIARQVARRASALGMHVIAHDPFVAADDPAWVMAGSRSLDALLGEADVISLHTPLTSGTRHLIDANALAQMKPDAVLINAARGGVVDEAALANALREGRIGGAALDVFETEPLTGEAATRFAGLPNLILTPHIAGVTTESNVRVSQLIAETVTRHLKGAQP</sequence>
<keyword evidence="8" id="KW-1185">Reference proteome</keyword>
<dbReference type="Proteomes" id="UP001430804">
    <property type="component" value="Unassembled WGS sequence"/>
</dbReference>
<dbReference type="PANTHER" id="PTHR42789">
    <property type="entry name" value="D-ISOMER SPECIFIC 2-HYDROXYACID DEHYDROGENASE FAMILY PROTEIN (AFU_ORTHOLOGUE AFUA_6G10090)"/>
    <property type="match status" value="1"/>
</dbReference>
<dbReference type="PROSITE" id="PS00671">
    <property type="entry name" value="D_2_HYDROXYACID_DH_3"/>
    <property type="match status" value="1"/>
</dbReference>
<evidence type="ECO:0000313" key="8">
    <source>
        <dbReference type="Proteomes" id="UP001430804"/>
    </source>
</evidence>
<dbReference type="EMBL" id="JAHWQX010000001">
    <property type="protein sequence ID" value="MBW3096636.1"/>
    <property type="molecule type" value="Genomic_DNA"/>
</dbReference>
<evidence type="ECO:0000256" key="3">
    <source>
        <dbReference type="ARBA" id="ARBA00023027"/>
    </source>
</evidence>
<evidence type="ECO:0000256" key="2">
    <source>
        <dbReference type="ARBA" id="ARBA00023002"/>
    </source>
</evidence>
<reference evidence="7" key="1">
    <citation type="submission" date="2021-07" db="EMBL/GenBank/DDBJ databases">
        <title>Pseudohoeflea marina sp. nov. a polyhydroxyalcanoate-producing bacterium.</title>
        <authorList>
            <person name="Zheng W."/>
            <person name="Yu S."/>
            <person name="Huang Y."/>
        </authorList>
    </citation>
    <scope>NUCLEOTIDE SEQUENCE</scope>
    <source>
        <strain evidence="7">DP4N28-3</strain>
    </source>
</reference>
<dbReference type="InterPro" id="IPR029753">
    <property type="entry name" value="D-isomer_DH_CS"/>
</dbReference>
<dbReference type="InterPro" id="IPR006140">
    <property type="entry name" value="D-isomer_DH_NAD-bd"/>
</dbReference>
<dbReference type="CDD" id="cd12173">
    <property type="entry name" value="PGDH_4"/>
    <property type="match status" value="1"/>
</dbReference>
<dbReference type="Pfam" id="PF00389">
    <property type="entry name" value="2-Hacid_dh"/>
    <property type="match status" value="1"/>
</dbReference>
<name>A0ABS6WL03_9HYPH</name>
<gene>
    <name evidence="7" type="ORF">KY465_05030</name>
</gene>
<protein>
    <submittedName>
        <fullName evidence="7">Hydroxyacid dehydrogenase</fullName>
    </submittedName>
</protein>